<feature type="binding site" evidence="11">
    <location>
        <begin position="12"/>
        <end position="17"/>
    </location>
    <ligand>
        <name>ATP</name>
        <dbReference type="ChEBI" id="CHEBI:30616"/>
    </ligand>
</feature>
<organism evidence="12 13">
    <name type="scientific">Corynebacterium suicordis DSM 45110</name>
    <dbReference type="NCBI Taxonomy" id="1121369"/>
    <lineage>
        <taxon>Bacteria</taxon>
        <taxon>Bacillati</taxon>
        <taxon>Actinomycetota</taxon>
        <taxon>Actinomycetes</taxon>
        <taxon>Mycobacteriales</taxon>
        <taxon>Corynebacteriaceae</taxon>
        <taxon>Corynebacterium</taxon>
    </lineage>
</organism>
<keyword evidence="7 11" id="KW-0418">Kinase</keyword>
<evidence type="ECO:0000256" key="11">
    <source>
        <dbReference type="HAMAP-Rule" id="MF_00109"/>
    </source>
</evidence>
<keyword evidence="4 11" id="KW-0028">Amino-acid biosynthesis</keyword>
<dbReference type="PANTHER" id="PTHR21087">
    <property type="entry name" value="SHIKIMATE KINASE"/>
    <property type="match status" value="1"/>
</dbReference>
<dbReference type="GO" id="GO:0016301">
    <property type="term" value="F:kinase activity"/>
    <property type="evidence" value="ECO:0007669"/>
    <property type="project" value="UniProtKB-KW"/>
</dbReference>
<feature type="binding site" evidence="11">
    <location>
        <position position="34"/>
    </location>
    <ligand>
        <name>substrate</name>
    </ligand>
</feature>
<evidence type="ECO:0000256" key="10">
    <source>
        <dbReference type="ARBA" id="ARBA00048567"/>
    </source>
</evidence>
<keyword evidence="13" id="KW-1185">Reference proteome</keyword>
<evidence type="ECO:0000256" key="6">
    <source>
        <dbReference type="ARBA" id="ARBA00022741"/>
    </source>
</evidence>
<feature type="binding site" evidence="11">
    <location>
        <position position="58"/>
    </location>
    <ligand>
        <name>substrate</name>
    </ligand>
</feature>
<keyword evidence="11" id="KW-0460">Magnesium</keyword>
<evidence type="ECO:0000256" key="5">
    <source>
        <dbReference type="ARBA" id="ARBA00022679"/>
    </source>
</evidence>
<dbReference type="InterPro" id="IPR023000">
    <property type="entry name" value="Shikimate_kinase_CS"/>
</dbReference>
<evidence type="ECO:0000313" key="13">
    <source>
        <dbReference type="Proteomes" id="UP000635902"/>
    </source>
</evidence>
<feature type="binding site" evidence="11">
    <location>
        <position position="79"/>
    </location>
    <ligand>
        <name>substrate</name>
    </ligand>
</feature>
<dbReference type="HAMAP" id="MF_00109">
    <property type="entry name" value="Shikimate_kinase"/>
    <property type="match status" value="1"/>
</dbReference>
<evidence type="ECO:0000256" key="2">
    <source>
        <dbReference type="ARBA" id="ARBA00006997"/>
    </source>
</evidence>
<dbReference type="CDD" id="cd00464">
    <property type="entry name" value="SK"/>
    <property type="match status" value="1"/>
</dbReference>
<evidence type="ECO:0000256" key="1">
    <source>
        <dbReference type="ARBA" id="ARBA00004842"/>
    </source>
</evidence>
<dbReference type="InterPro" id="IPR027417">
    <property type="entry name" value="P-loop_NTPase"/>
</dbReference>
<keyword evidence="9 11" id="KW-0057">Aromatic amino acid biosynthesis</keyword>
<dbReference type="PANTHER" id="PTHR21087:SF16">
    <property type="entry name" value="SHIKIMATE KINASE 1, CHLOROPLASTIC"/>
    <property type="match status" value="1"/>
</dbReference>
<name>A0ABR9ZJD5_9CORY</name>
<feature type="binding site" evidence="11">
    <location>
        <position position="16"/>
    </location>
    <ligand>
        <name>Mg(2+)</name>
        <dbReference type="ChEBI" id="CHEBI:18420"/>
    </ligand>
</feature>
<evidence type="ECO:0000313" key="12">
    <source>
        <dbReference type="EMBL" id="MBF4553547.1"/>
    </source>
</evidence>
<comment type="caution">
    <text evidence="11">Lacks conserved residue(s) required for the propagation of feature annotation.</text>
</comment>
<reference evidence="12 13" key="1">
    <citation type="submission" date="2020-10" db="EMBL/GenBank/DDBJ databases">
        <title>Novel species in genus Corynebacterium.</title>
        <authorList>
            <person name="Zhang G."/>
        </authorList>
    </citation>
    <scope>NUCLEOTIDE SEQUENCE [LARGE SCALE GENOMIC DNA]</scope>
    <source>
        <strain evidence="12 13">DSM 45110</strain>
    </source>
</reference>
<protein>
    <recommendedName>
        <fullName evidence="3 11">Shikimate kinase</fullName>
        <shortName evidence="11">SK</shortName>
        <ecNumber evidence="3 11">2.7.1.71</ecNumber>
    </recommendedName>
</protein>
<comment type="cofactor">
    <cofactor evidence="11">
        <name>Mg(2+)</name>
        <dbReference type="ChEBI" id="CHEBI:18420"/>
    </cofactor>
    <text evidence="11">Binds 1 Mg(2+) ion per subunit.</text>
</comment>
<evidence type="ECO:0000256" key="8">
    <source>
        <dbReference type="ARBA" id="ARBA00022840"/>
    </source>
</evidence>
<accession>A0ABR9ZJD5</accession>
<evidence type="ECO:0000256" key="9">
    <source>
        <dbReference type="ARBA" id="ARBA00023141"/>
    </source>
</evidence>
<dbReference type="SUPFAM" id="SSF52540">
    <property type="entry name" value="P-loop containing nucleoside triphosphate hydrolases"/>
    <property type="match status" value="1"/>
</dbReference>
<feature type="binding site" evidence="11">
    <location>
        <position position="116"/>
    </location>
    <ligand>
        <name>ATP</name>
        <dbReference type="ChEBI" id="CHEBI:30616"/>
    </ligand>
</feature>
<dbReference type="InterPro" id="IPR000623">
    <property type="entry name" value="Shikimate_kinase/TSH1"/>
</dbReference>
<keyword evidence="8 11" id="KW-0067">ATP-binding</keyword>
<comment type="subunit">
    <text evidence="11">Monomer.</text>
</comment>
<evidence type="ECO:0000256" key="4">
    <source>
        <dbReference type="ARBA" id="ARBA00022605"/>
    </source>
</evidence>
<dbReference type="Gene3D" id="3.40.50.300">
    <property type="entry name" value="P-loop containing nucleotide triphosphate hydrolases"/>
    <property type="match status" value="1"/>
</dbReference>
<dbReference type="EC" id="2.7.1.71" evidence="3 11"/>
<sequence>MSPRVVLVGLPGSGKTTVGRRLANALHLTAVDTDQMIERKYGSACGHVFEKLGEERFREAEAEAVAEAMTTDGIVSLGGGAVLTASNRRLLANQRVVYLHVSAAEGVRRTSGDTSRPLLNVDNPAARYEQLLEERAQFYEEVANLLVHSDGLQPHRVVTQILQFLEEDEEDSQPLP</sequence>
<comment type="caution">
    <text evidence="12">The sequence shown here is derived from an EMBL/GenBank/DDBJ whole genome shotgun (WGS) entry which is preliminary data.</text>
</comment>
<comment type="catalytic activity">
    <reaction evidence="10 11">
        <text>shikimate + ATP = 3-phosphoshikimate + ADP + H(+)</text>
        <dbReference type="Rhea" id="RHEA:13121"/>
        <dbReference type="ChEBI" id="CHEBI:15378"/>
        <dbReference type="ChEBI" id="CHEBI:30616"/>
        <dbReference type="ChEBI" id="CHEBI:36208"/>
        <dbReference type="ChEBI" id="CHEBI:145989"/>
        <dbReference type="ChEBI" id="CHEBI:456216"/>
        <dbReference type="EC" id="2.7.1.71"/>
    </reaction>
</comment>
<evidence type="ECO:0000256" key="7">
    <source>
        <dbReference type="ARBA" id="ARBA00022777"/>
    </source>
</evidence>
<dbReference type="InterPro" id="IPR031322">
    <property type="entry name" value="Shikimate/glucono_kinase"/>
</dbReference>
<dbReference type="PROSITE" id="PS01128">
    <property type="entry name" value="SHIKIMATE_KINASE"/>
    <property type="match status" value="1"/>
</dbReference>
<comment type="function">
    <text evidence="11">Catalyzes the specific phosphorylation of the 3-hydroxyl group of shikimic acid using ATP as a cosubstrate.</text>
</comment>
<dbReference type="Pfam" id="PF01202">
    <property type="entry name" value="SKI"/>
    <property type="match status" value="1"/>
</dbReference>
<dbReference type="EMBL" id="JADKMY010000001">
    <property type="protein sequence ID" value="MBF4553547.1"/>
    <property type="molecule type" value="Genomic_DNA"/>
</dbReference>
<dbReference type="Proteomes" id="UP000635902">
    <property type="component" value="Unassembled WGS sequence"/>
</dbReference>
<keyword evidence="5 11" id="KW-0808">Transferase</keyword>
<feature type="binding site" evidence="11">
    <location>
        <position position="135"/>
    </location>
    <ligand>
        <name>substrate</name>
    </ligand>
</feature>
<proteinExistence type="inferred from homology"/>
<dbReference type="RefSeq" id="WP_194556337.1">
    <property type="nucleotide sequence ID" value="NZ_JADKMY010000001.1"/>
</dbReference>
<comment type="pathway">
    <text evidence="1 11">Metabolic intermediate biosynthesis; chorismate biosynthesis; chorismate from D-erythrose 4-phosphate and phosphoenolpyruvate: step 5/7.</text>
</comment>
<gene>
    <name evidence="11" type="primary">aroK</name>
    <name evidence="12" type="ORF">IRY30_05565</name>
</gene>
<comment type="similarity">
    <text evidence="2 11">Belongs to the shikimate kinase family.</text>
</comment>
<evidence type="ECO:0000256" key="3">
    <source>
        <dbReference type="ARBA" id="ARBA00012154"/>
    </source>
</evidence>
<keyword evidence="11" id="KW-0479">Metal-binding</keyword>
<dbReference type="PRINTS" id="PR01100">
    <property type="entry name" value="SHIKIMTKNASE"/>
</dbReference>
<keyword evidence="6 11" id="KW-0547">Nucleotide-binding</keyword>
<comment type="subcellular location">
    <subcellularLocation>
        <location evidence="11">Cytoplasm</location>
    </subcellularLocation>
</comment>
<keyword evidence="11" id="KW-0963">Cytoplasm</keyword>